<evidence type="ECO:0000256" key="6">
    <source>
        <dbReference type="ARBA" id="ARBA00015409"/>
    </source>
</evidence>
<accession>A0A0F9E2Z5</accession>
<dbReference type="InterPro" id="IPR004529">
    <property type="entry name" value="Phe-tRNA-synth_IIc_asu"/>
</dbReference>
<comment type="subunit">
    <text evidence="4">Tetramer of two alpha and two beta subunits.</text>
</comment>
<evidence type="ECO:0000256" key="11">
    <source>
        <dbReference type="ARBA" id="ARBA00022840"/>
    </source>
</evidence>
<evidence type="ECO:0000313" key="18">
    <source>
        <dbReference type="EMBL" id="KKL24266.1"/>
    </source>
</evidence>
<keyword evidence="13" id="KW-0648">Protein biosynthesis</keyword>
<evidence type="ECO:0000256" key="16">
    <source>
        <dbReference type="ARBA" id="ARBA00049255"/>
    </source>
</evidence>
<dbReference type="CDD" id="cd00496">
    <property type="entry name" value="PheRS_alpha_core"/>
    <property type="match status" value="1"/>
</dbReference>
<dbReference type="PROSITE" id="PS50862">
    <property type="entry name" value="AA_TRNA_LIGASE_II"/>
    <property type="match status" value="1"/>
</dbReference>
<reference evidence="18" key="1">
    <citation type="journal article" date="2015" name="Nature">
        <title>Complex archaea that bridge the gap between prokaryotes and eukaryotes.</title>
        <authorList>
            <person name="Spang A."/>
            <person name="Saw J.H."/>
            <person name="Jorgensen S.L."/>
            <person name="Zaremba-Niedzwiedzka K."/>
            <person name="Martijn J."/>
            <person name="Lind A.E."/>
            <person name="van Eijk R."/>
            <person name="Schleper C."/>
            <person name="Guy L."/>
            <person name="Ettema T.J."/>
        </authorList>
    </citation>
    <scope>NUCLEOTIDE SEQUENCE</scope>
</reference>
<evidence type="ECO:0000256" key="4">
    <source>
        <dbReference type="ARBA" id="ARBA00011209"/>
    </source>
</evidence>
<keyword evidence="14" id="KW-0030">Aminoacyl-tRNA synthetase</keyword>
<keyword evidence="7" id="KW-0963">Cytoplasm</keyword>
<dbReference type="GO" id="GO:0004826">
    <property type="term" value="F:phenylalanine-tRNA ligase activity"/>
    <property type="evidence" value="ECO:0007669"/>
    <property type="project" value="UniProtKB-EC"/>
</dbReference>
<sequence>MTLSSKITEIREKFLRELKLAKTSRQIENLKISYLGKKGPLQALMQHLKDATKEERPLFGKQINDVKLEITSHLENTLKRLLLEEETKKLENEYIDVTLPGRKHFWGRYHPVTLTMNKMIDVFVSMGFAVETGPDVDSDFYNFEGLNFAKDHPSRDMQDTFFITDDLLLRTHTSNVQVRTMERVKPPIRCIAPGKCFRNETISSRSHVFFHQVEMFYIDENVSFADLFATLNEFLSKLFKKQIETRFRPSYFPFVEPGMECDIKCIICSGQGCRLCKDTGWLEVFGAGMIHPNVLKAGGIDPEKYSGYAAGLGVERLAMLIHQINDIRMFTENDMRFLKQFSL</sequence>
<dbReference type="InterPro" id="IPR022911">
    <property type="entry name" value="Phe_tRNA_ligase_alpha1_bac"/>
</dbReference>
<comment type="cofactor">
    <cofactor evidence="1">
        <name>Mg(2+)</name>
        <dbReference type="ChEBI" id="CHEBI:18420"/>
    </cofactor>
</comment>
<evidence type="ECO:0000256" key="5">
    <source>
        <dbReference type="ARBA" id="ARBA00012814"/>
    </source>
</evidence>
<comment type="caution">
    <text evidence="18">The sequence shown here is derived from an EMBL/GenBank/DDBJ whole genome shotgun (WGS) entry which is preliminary data.</text>
</comment>
<keyword evidence="12" id="KW-0460">Magnesium</keyword>
<evidence type="ECO:0000256" key="9">
    <source>
        <dbReference type="ARBA" id="ARBA00022723"/>
    </source>
</evidence>
<dbReference type="SUPFAM" id="SSF46589">
    <property type="entry name" value="tRNA-binding arm"/>
    <property type="match status" value="1"/>
</dbReference>
<evidence type="ECO:0000256" key="1">
    <source>
        <dbReference type="ARBA" id="ARBA00001946"/>
    </source>
</evidence>
<dbReference type="Pfam" id="PF01409">
    <property type="entry name" value="tRNA-synt_2d"/>
    <property type="match status" value="1"/>
</dbReference>
<evidence type="ECO:0000259" key="17">
    <source>
        <dbReference type="PROSITE" id="PS50862"/>
    </source>
</evidence>
<dbReference type="InterPro" id="IPR010978">
    <property type="entry name" value="tRNA-bd_arm"/>
</dbReference>
<comment type="similarity">
    <text evidence="3">Belongs to the class-II aminoacyl-tRNA synthetase family. Phe-tRNA synthetase alpha subunit type 1 subfamily.</text>
</comment>
<dbReference type="InterPro" id="IPR045864">
    <property type="entry name" value="aa-tRNA-synth_II/BPL/LPL"/>
</dbReference>
<keyword evidence="11" id="KW-0067">ATP-binding</keyword>
<dbReference type="AlphaFoldDB" id="A0A0F9E2Z5"/>
<dbReference type="NCBIfam" id="TIGR00468">
    <property type="entry name" value="pheS"/>
    <property type="match status" value="1"/>
</dbReference>
<dbReference type="PANTHER" id="PTHR11538">
    <property type="entry name" value="PHENYLALANYL-TRNA SYNTHETASE"/>
    <property type="match status" value="1"/>
</dbReference>
<dbReference type="SUPFAM" id="SSF55681">
    <property type="entry name" value="Class II aaRS and biotin synthetases"/>
    <property type="match status" value="1"/>
</dbReference>
<dbReference type="GO" id="GO:0000049">
    <property type="term" value="F:tRNA binding"/>
    <property type="evidence" value="ECO:0007669"/>
    <property type="project" value="InterPro"/>
</dbReference>
<evidence type="ECO:0000256" key="14">
    <source>
        <dbReference type="ARBA" id="ARBA00023146"/>
    </source>
</evidence>
<dbReference type="Pfam" id="PF02912">
    <property type="entry name" value="Phe_tRNA-synt_N"/>
    <property type="match status" value="1"/>
</dbReference>
<protein>
    <recommendedName>
        <fullName evidence="6">Phenylalanine--tRNA ligase alpha subunit</fullName>
        <ecNumber evidence="5">6.1.1.20</ecNumber>
    </recommendedName>
    <alternativeName>
        <fullName evidence="15">Phenylalanyl-tRNA synthetase alpha subunit</fullName>
    </alternativeName>
</protein>
<dbReference type="PANTHER" id="PTHR11538:SF41">
    <property type="entry name" value="PHENYLALANINE--TRNA LIGASE, MITOCHONDRIAL"/>
    <property type="match status" value="1"/>
</dbReference>
<evidence type="ECO:0000256" key="12">
    <source>
        <dbReference type="ARBA" id="ARBA00022842"/>
    </source>
</evidence>
<dbReference type="InterPro" id="IPR004188">
    <property type="entry name" value="Phe-tRNA_ligase_II_N"/>
</dbReference>
<proteinExistence type="inferred from homology"/>
<evidence type="ECO:0000256" key="10">
    <source>
        <dbReference type="ARBA" id="ARBA00022741"/>
    </source>
</evidence>
<evidence type="ECO:0000256" key="13">
    <source>
        <dbReference type="ARBA" id="ARBA00022917"/>
    </source>
</evidence>
<dbReference type="EMBL" id="LAZR01036660">
    <property type="protein sequence ID" value="KKL24266.1"/>
    <property type="molecule type" value="Genomic_DNA"/>
</dbReference>
<keyword evidence="10" id="KW-0547">Nucleotide-binding</keyword>
<evidence type="ECO:0000256" key="2">
    <source>
        <dbReference type="ARBA" id="ARBA00004496"/>
    </source>
</evidence>
<keyword evidence="8" id="KW-0436">Ligase</keyword>
<name>A0A0F9E2Z5_9ZZZZ</name>
<gene>
    <name evidence="18" type="ORF">LCGC14_2417040</name>
</gene>
<evidence type="ECO:0000256" key="3">
    <source>
        <dbReference type="ARBA" id="ARBA00010207"/>
    </source>
</evidence>
<comment type="catalytic activity">
    <reaction evidence="16">
        <text>tRNA(Phe) + L-phenylalanine + ATP = L-phenylalanyl-tRNA(Phe) + AMP + diphosphate + H(+)</text>
        <dbReference type="Rhea" id="RHEA:19413"/>
        <dbReference type="Rhea" id="RHEA-COMP:9668"/>
        <dbReference type="Rhea" id="RHEA-COMP:9699"/>
        <dbReference type="ChEBI" id="CHEBI:15378"/>
        <dbReference type="ChEBI" id="CHEBI:30616"/>
        <dbReference type="ChEBI" id="CHEBI:33019"/>
        <dbReference type="ChEBI" id="CHEBI:58095"/>
        <dbReference type="ChEBI" id="CHEBI:78442"/>
        <dbReference type="ChEBI" id="CHEBI:78531"/>
        <dbReference type="ChEBI" id="CHEBI:456215"/>
        <dbReference type="EC" id="6.1.1.20"/>
    </reaction>
</comment>
<dbReference type="InterPro" id="IPR002319">
    <property type="entry name" value="Phenylalanyl-tRNA_Synthase"/>
</dbReference>
<dbReference type="Gene3D" id="3.30.930.10">
    <property type="entry name" value="Bira Bifunctional Protein, Domain 2"/>
    <property type="match status" value="1"/>
</dbReference>
<feature type="domain" description="Aminoacyl-transfer RNA synthetases class-II family profile" evidence="17">
    <location>
        <begin position="121"/>
        <end position="340"/>
    </location>
</feature>
<keyword evidence="9" id="KW-0479">Metal-binding</keyword>
<evidence type="ECO:0000256" key="15">
    <source>
        <dbReference type="ARBA" id="ARBA00030612"/>
    </source>
</evidence>
<dbReference type="FunFam" id="3.30.930.10:FF:000089">
    <property type="entry name" value="Phenylalanine--tRNA ligase alpha subunit"/>
    <property type="match status" value="1"/>
</dbReference>
<evidence type="ECO:0000256" key="8">
    <source>
        <dbReference type="ARBA" id="ARBA00022598"/>
    </source>
</evidence>
<comment type="subcellular location">
    <subcellularLocation>
        <location evidence="2">Cytoplasm</location>
    </subcellularLocation>
</comment>
<dbReference type="InterPro" id="IPR006195">
    <property type="entry name" value="aa-tRNA-synth_II"/>
</dbReference>
<dbReference type="GO" id="GO:0006432">
    <property type="term" value="P:phenylalanyl-tRNA aminoacylation"/>
    <property type="evidence" value="ECO:0007669"/>
    <property type="project" value="InterPro"/>
</dbReference>
<dbReference type="GO" id="GO:0005524">
    <property type="term" value="F:ATP binding"/>
    <property type="evidence" value="ECO:0007669"/>
    <property type="project" value="UniProtKB-KW"/>
</dbReference>
<dbReference type="GO" id="GO:0046872">
    <property type="term" value="F:metal ion binding"/>
    <property type="evidence" value="ECO:0007669"/>
    <property type="project" value="UniProtKB-KW"/>
</dbReference>
<organism evidence="18">
    <name type="scientific">marine sediment metagenome</name>
    <dbReference type="NCBI Taxonomy" id="412755"/>
    <lineage>
        <taxon>unclassified sequences</taxon>
        <taxon>metagenomes</taxon>
        <taxon>ecological metagenomes</taxon>
    </lineage>
</organism>
<dbReference type="GO" id="GO:0005737">
    <property type="term" value="C:cytoplasm"/>
    <property type="evidence" value="ECO:0007669"/>
    <property type="project" value="UniProtKB-SubCell"/>
</dbReference>
<evidence type="ECO:0000256" key="7">
    <source>
        <dbReference type="ARBA" id="ARBA00022490"/>
    </source>
</evidence>
<dbReference type="EC" id="6.1.1.20" evidence="5"/>
<dbReference type="HAMAP" id="MF_00281">
    <property type="entry name" value="Phe_tRNA_synth_alpha1"/>
    <property type="match status" value="1"/>
</dbReference>